<name>A0A6A6T108_9PLEO</name>
<organism evidence="3 4">
    <name type="scientific">Lophiostoma macrostomum CBS 122681</name>
    <dbReference type="NCBI Taxonomy" id="1314788"/>
    <lineage>
        <taxon>Eukaryota</taxon>
        <taxon>Fungi</taxon>
        <taxon>Dikarya</taxon>
        <taxon>Ascomycota</taxon>
        <taxon>Pezizomycotina</taxon>
        <taxon>Dothideomycetes</taxon>
        <taxon>Pleosporomycetidae</taxon>
        <taxon>Pleosporales</taxon>
        <taxon>Lophiostomataceae</taxon>
        <taxon>Lophiostoma</taxon>
    </lineage>
</organism>
<keyword evidence="4" id="KW-1185">Reference proteome</keyword>
<evidence type="ECO:0000313" key="4">
    <source>
        <dbReference type="Proteomes" id="UP000799324"/>
    </source>
</evidence>
<gene>
    <name evidence="3" type="ORF">K491DRAFT_561230</name>
</gene>
<dbReference type="AlphaFoldDB" id="A0A6A6T108"/>
<accession>A0A6A6T108</accession>
<protein>
    <recommendedName>
        <fullName evidence="2">Nephrocystin 3-like N-terminal domain-containing protein</fullName>
    </recommendedName>
</protein>
<sequence>MTALLKYLSTQQNIENRVNDIENLLRQTRDIETQIRLDKQREKLLAEFLYVDPCPTFRTNMNLRFESTGLWLTKDEIFQGWMKEIGTRAVAYYYCDYKDVRSQDVLHMLGTIASQLARQSEFSFESLERYHEQLQPRNQLRRPPEVKELPRLIRDMAGHYDDVR</sequence>
<dbReference type="Pfam" id="PF24883">
    <property type="entry name" value="NPHP3_N"/>
    <property type="match status" value="1"/>
</dbReference>
<reference evidence="3" key="1">
    <citation type="journal article" date="2020" name="Stud. Mycol.">
        <title>101 Dothideomycetes genomes: a test case for predicting lifestyles and emergence of pathogens.</title>
        <authorList>
            <person name="Haridas S."/>
            <person name="Albert R."/>
            <person name="Binder M."/>
            <person name="Bloem J."/>
            <person name="Labutti K."/>
            <person name="Salamov A."/>
            <person name="Andreopoulos B."/>
            <person name="Baker S."/>
            <person name="Barry K."/>
            <person name="Bills G."/>
            <person name="Bluhm B."/>
            <person name="Cannon C."/>
            <person name="Castanera R."/>
            <person name="Culley D."/>
            <person name="Daum C."/>
            <person name="Ezra D."/>
            <person name="Gonzalez J."/>
            <person name="Henrissat B."/>
            <person name="Kuo A."/>
            <person name="Liang C."/>
            <person name="Lipzen A."/>
            <person name="Lutzoni F."/>
            <person name="Magnuson J."/>
            <person name="Mondo S."/>
            <person name="Nolan M."/>
            <person name="Ohm R."/>
            <person name="Pangilinan J."/>
            <person name="Park H.-J."/>
            <person name="Ramirez L."/>
            <person name="Alfaro M."/>
            <person name="Sun H."/>
            <person name="Tritt A."/>
            <person name="Yoshinaga Y."/>
            <person name="Zwiers L.-H."/>
            <person name="Turgeon B."/>
            <person name="Goodwin S."/>
            <person name="Spatafora J."/>
            <person name="Crous P."/>
            <person name="Grigoriev I."/>
        </authorList>
    </citation>
    <scope>NUCLEOTIDE SEQUENCE</scope>
    <source>
        <strain evidence="3">CBS 122681</strain>
    </source>
</reference>
<evidence type="ECO:0000313" key="3">
    <source>
        <dbReference type="EMBL" id="KAF2653665.1"/>
    </source>
</evidence>
<dbReference type="Proteomes" id="UP000799324">
    <property type="component" value="Unassembled WGS sequence"/>
</dbReference>
<evidence type="ECO:0000256" key="1">
    <source>
        <dbReference type="ARBA" id="ARBA00022737"/>
    </source>
</evidence>
<proteinExistence type="predicted"/>
<feature type="domain" description="Nephrocystin 3-like N-terminal" evidence="2">
    <location>
        <begin position="88"/>
        <end position="140"/>
    </location>
</feature>
<dbReference type="OrthoDB" id="3944243at2759"/>
<dbReference type="InterPro" id="IPR056884">
    <property type="entry name" value="NPHP3-like_N"/>
</dbReference>
<feature type="non-terminal residue" evidence="3">
    <location>
        <position position="164"/>
    </location>
</feature>
<evidence type="ECO:0000259" key="2">
    <source>
        <dbReference type="Pfam" id="PF24883"/>
    </source>
</evidence>
<keyword evidence="1" id="KW-0677">Repeat</keyword>
<dbReference type="EMBL" id="MU004377">
    <property type="protein sequence ID" value="KAF2653665.1"/>
    <property type="molecule type" value="Genomic_DNA"/>
</dbReference>